<dbReference type="InterPro" id="IPR029044">
    <property type="entry name" value="Nucleotide-diphossugar_trans"/>
</dbReference>
<organism evidence="5 6">
    <name type="scientific">Flaviaesturariibacter amylovorans</name>
    <dbReference type="NCBI Taxonomy" id="1084520"/>
    <lineage>
        <taxon>Bacteria</taxon>
        <taxon>Pseudomonadati</taxon>
        <taxon>Bacteroidota</taxon>
        <taxon>Chitinophagia</taxon>
        <taxon>Chitinophagales</taxon>
        <taxon>Chitinophagaceae</taxon>
        <taxon>Flaviaestuariibacter</taxon>
    </lineage>
</organism>
<sequence length="320" mass="35745">MTPHEPKITVLMPAYNVARYIADAVRSVLAQTFTDFELLVIDDGSTDNTASVVRTFADPRIRLVRQANSGVAGALNTGLELARAPLVARFDADDICYPQRLAVQYAALQEDPSLVVLGSAADYIDAERRFVFAATPPALTDAAIRAQYQQACPFIHSSVLYRKADVIAAGGYDLRAHSFEDHLLWGRLLQAGTARNLDTPLIQVRLNAQSVTIDERWRTARFRALKSEVLQRGAISAEEGEELKAILQKQDRRRIKEGAYHALIGKKYLWNNYQPAHARRSLRRALACRPFYATGYGLLAASFLPEAWLRRIYQTIKKSG</sequence>
<feature type="domain" description="Glycosyltransferase 2-like" evidence="4">
    <location>
        <begin position="9"/>
        <end position="163"/>
    </location>
</feature>
<reference evidence="6" key="1">
    <citation type="journal article" date="2019" name="Int. J. Syst. Evol. Microbiol.">
        <title>The Global Catalogue of Microorganisms (GCM) 10K type strain sequencing project: providing services to taxonomists for standard genome sequencing and annotation.</title>
        <authorList>
            <consortium name="The Broad Institute Genomics Platform"/>
            <consortium name="The Broad Institute Genome Sequencing Center for Infectious Disease"/>
            <person name="Wu L."/>
            <person name="Ma J."/>
        </authorList>
    </citation>
    <scope>NUCLEOTIDE SEQUENCE [LARGE SCALE GENOMIC DNA]</scope>
    <source>
        <strain evidence="6">JCM 17919</strain>
    </source>
</reference>
<dbReference type="Pfam" id="PF00535">
    <property type="entry name" value="Glycos_transf_2"/>
    <property type="match status" value="1"/>
</dbReference>
<protein>
    <recommendedName>
        <fullName evidence="4">Glycosyltransferase 2-like domain-containing protein</fullName>
    </recommendedName>
</protein>
<evidence type="ECO:0000259" key="4">
    <source>
        <dbReference type="Pfam" id="PF00535"/>
    </source>
</evidence>
<dbReference type="SUPFAM" id="SSF53448">
    <property type="entry name" value="Nucleotide-diphospho-sugar transferases"/>
    <property type="match status" value="1"/>
</dbReference>
<keyword evidence="2" id="KW-0328">Glycosyltransferase</keyword>
<dbReference type="RefSeq" id="WP_345257062.1">
    <property type="nucleotide sequence ID" value="NZ_BAABGY010000011.1"/>
</dbReference>
<dbReference type="Proteomes" id="UP001501725">
    <property type="component" value="Unassembled WGS sequence"/>
</dbReference>
<evidence type="ECO:0000313" key="5">
    <source>
        <dbReference type="EMBL" id="GAA4338315.1"/>
    </source>
</evidence>
<name>A0ABP8HEK9_9BACT</name>
<proteinExistence type="inferred from homology"/>
<dbReference type="PANTHER" id="PTHR43685:SF5">
    <property type="entry name" value="GLYCOSYLTRANSFERASE EPSE-RELATED"/>
    <property type="match status" value="1"/>
</dbReference>
<evidence type="ECO:0000256" key="2">
    <source>
        <dbReference type="ARBA" id="ARBA00022676"/>
    </source>
</evidence>
<accession>A0ABP8HEK9</accession>
<keyword evidence="6" id="KW-1185">Reference proteome</keyword>
<dbReference type="PANTHER" id="PTHR43685">
    <property type="entry name" value="GLYCOSYLTRANSFERASE"/>
    <property type="match status" value="1"/>
</dbReference>
<keyword evidence="3" id="KW-0808">Transferase</keyword>
<dbReference type="Gene3D" id="3.90.550.10">
    <property type="entry name" value="Spore Coat Polysaccharide Biosynthesis Protein SpsA, Chain A"/>
    <property type="match status" value="1"/>
</dbReference>
<evidence type="ECO:0000313" key="6">
    <source>
        <dbReference type="Proteomes" id="UP001501725"/>
    </source>
</evidence>
<dbReference type="EMBL" id="BAABGY010000011">
    <property type="protein sequence ID" value="GAA4338315.1"/>
    <property type="molecule type" value="Genomic_DNA"/>
</dbReference>
<comment type="caution">
    <text evidence="5">The sequence shown here is derived from an EMBL/GenBank/DDBJ whole genome shotgun (WGS) entry which is preliminary data.</text>
</comment>
<evidence type="ECO:0000256" key="1">
    <source>
        <dbReference type="ARBA" id="ARBA00006739"/>
    </source>
</evidence>
<gene>
    <name evidence="5" type="ORF">GCM10023184_34670</name>
</gene>
<dbReference type="InterPro" id="IPR001173">
    <property type="entry name" value="Glyco_trans_2-like"/>
</dbReference>
<dbReference type="InterPro" id="IPR050834">
    <property type="entry name" value="Glycosyltransf_2"/>
</dbReference>
<comment type="similarity">
    <text evidence="1">Belongs to the glycosyltransferase 2 family.</text>
</comment>
<evidence type="ECO:0000256" key="3">
    <source>
        <dbReference type="ARBA" id="ARBA00022679"/>
    </source>
</evidence>